<dbReference type="EMBL" id="BLAD01000068">
    <property type="protein sequence ID" value="GES03367.1"/>
    <property type="molecule type" value="Genomic_DNA"/>
</dbReference>
<organism evidence="2 3">
    <name type="scientific">Acrocarpospora corrugata</name>
    <dbReference type="NCBI Taxonomy" id="35763"/>
    <lineage>
        <taxon>Bacteria</taxon>
        <taxon>Bacillati</taxon>
        <taxon>Actinomycetota</taxon>
        <taxon>Actinomycetes</taxon>
        <taxon>Streptosporangiales</taxon>
        <taxon>Streptosporangiaceae</taxon>
        <taxon>Acrocarpospora</taxon>
    </lineage>
</organism>
<protein>
    <submittedName>
        <fullName evidence="2">Uncharacterized protein</fullName>
    </submittedName>
</protein>
<accession>A0A5M3W2R6</accession>
<name>A0A5M3W2R6_9ACTN</name>
<dbReference type="AlphaFoldDB" id="A0A5M3W2R6"/>
<dbReference type="RefSeq" id="WP_155339542.1">
    <property type="nucleotide sequence ID" value="NZ_BAAABN010000068.1"/>
</dbReference>
<feature type="transmembrane region" description="Helical" evidence="1">
    <location>
        <begin position="36"/>
        <end position="55"/>
    </location>
</feature>
<evidence type="ECO:0000313" key="3">
    <source>
        <dbReference type="Proteomes" id="UP000334990"/>
    </source>
</evidence>
<keyword evidence="1" id="KW-1133">Transmembrane helix</keyword>
<proteinExistence type="predicted"/>
<evidence type="ECO:0000313" key="2">
    <source>
        <dbReference type="EMBL" id="GES03367.1"/>
    </source>
</evidence>
<evidence type="ECO:0000256" key="1">
    <source>
        <dbReference type="SAM" id="Phobius"/>
    </source>
</evidence>
<feature type="transmembrane region" description="Helical" evidence="1">
    <location>
        <begin position="121"/>
        <end position="143"/>
    </location>
</feature>
<feature type="transmembrane region" description="Helical" evidence="1">
    <location>
        <begin position="12"/>
        <end position="30"/>
    </location>
</feature>
<keyword evidence="3" id="KW-1185">Reference proteome</keyword>
<comment type="caution">
    <text evidence="2">The sequence shown here is derived from an EMBL/GenBank/DDBJ whole genome shotgun (WGS) entry which is preliminary data.</text>
</comment>
<feature type="transmembrane region" description="Helical" evidence="1">
    <location>
        <begin position="64"/>
        <end position="84"/>
    </location>
</feature>
<gene>
    <name evidence="2" type="ORF">Acor_54330</name>
</gene>
<dbReference type="OrthoDB" id="5191668at2"/>
<sequence length="183" mass="19771">MSPREPSLRLTRAAVFATVCVIASAAGHAFAGGGSVPVTVMALGAFGVLGMAYALNGRERGAEVVPAVTITAQVILHQLFAWAAPGMLPHTEHEHPFGMLLVHLALAVLTGWWLQRGERAVWLMLRLWATGTLFALSWLFGMFRQQFPPVRQAAPADEPEPHLGWEIATAVWRHGPPLTVRAG</sequence>
<reference evidence="2 3" key="1">
    <citation type="submission" date="2019-10" db="EMBL/GenBank/DDBJ databases">
        <title>Whole genome shotgun sequence of Acrocarpospora corrugata NBRC 13972.</title>
        <authorList>
            <person name="Ichikawa N."/>
            <person name="Kimura A."/>
            <person name="Kitahashi Y."/>
            <person name="Komaki H."/>
            <person name="Oguchi A."/>
        </authorList>
    </citation>
    <scope>NUCLEOTIDE SEQUENCE [LARGE SCALE GENOMIC DNA]</scope>
    <source>
        <strain evidence="2 3">NBRC 13972</strain>
    </source>
</reference>
<dbReference type="Proteomes" id="UP000334990">
    <property type="component" value="Unassembled WGS sequence"/>
</dbReference>
<keyword evidence="1" id="KW-0472">Membrane</keyword>
<feature type="transmembrane region" description="Helical" evidence="1">
    <location>
        <begin position="96"/>
        <end position="114"/>
    </location>
</feature>
<keyword evidence="1" id="KW-0812">Transmembrane</keyword>